<comment type="caution">
    <text evidence="2">The sequence shown here is derived from an EMBL/GenBank/DDBJ whole genome shotgun (WGS) entry which is preliminary data.</text>
</comment>
<accession>A0ABR5F5V6</accession>
<evidence type="ECO:0000313" key="2">
    <source>
        <dbReference type="EMBL" id="KLL12060.1"/>
    </source>
</evidence>
<dbReference type="EMBL" id="JWIO01000008">
    <property type="protein sequence ID" value="KLL12060.1"/>
    <property type="molecule type" value="Genomic_DNA"/>
</dbReference>
<dbReference type="Proteomes" id="UP000035425">
    <property type="component" value="Unassembled WGS sequence"/>
</dbReference>
<name>A0ABR5F5V6_9ACTN</name>
<keyword evidence="3" id="KW-1185">Reference proteome</keyword>
<evidence type="ECO:0000256" key="1">
    <source>
        <dbReference type="SAM" id="MobiDB-lite"/>
    </source>
</evidence>
<evidence type="ECO:0000313" key="3">
    <source>
        <dbReference type="Proteomes" id="UP000035425"/>
    </source>
</evidence>
<protein>
    <submittedName>
        <fullName evidence="2">Prevent-host-death protein</fullName>
    </submittedName>
</protein>
<feature type="region of interest" description="Disordered" evidence="1">
    <location>
        <begin position="71"/>
        <end position="101"/>
    </location>
</feature>
<sequence length="101" mass="11355">MINNTIVEADERSKEIMDTVQGGQAFTATRDGHRIGELIPLRRRTRFVPRSEFVVMSRGAPGISLAAFRADQDAASDRESDDPHVRECAGQDLCERKPRDR</sequence>
<gene>
    <name evidence="2" type="ORF">FrCorBMG51_07325</name>
</gene>
<reference evidence="2 3" key="1">
    <citation type="submission" date="2014-12" db="EMBL/GenBank/DDBJ databases">
        <title>Frankia sp. BMG5.1 draft genome.</title>
        <authorList>
            <person name="Gtari M."/>
            <person name="Ghodhbane-Gtari F."/>
            <person name="Nouioui I."/>
            <person name="Ktari A."/>
            <person name="Hezbri K."/>
            <person name="Mimouni W."/>
            <person name="Sbissi I."/>
            <person name="Ayari A."/>
            <person name="Yamanaka T."/>
            <person name="Normand P."/>
            <person name="Tisa L.S."/>
            <person name="Boudabous A."/>
        </authorList>
    </citation>
    <scope>NUCLEOTIDE SEQUENCE [LARGE SCALE GENOMIC DNA]</scope>
    <source>
        <strain evidence="2 3">BMG5.1</strain>
    </source>
</reference>
<organism evidence="2 3">
    <name type="scientific">Protofrankia coriariae</name>
    <dbReference type="NCBI Taxonomy" id="1562887"/>
    <lineage>
        <taxon>Bacteria</taxon>
        <taxon>Bacillati</taxon>
        <taxon>Actinomycetota</taxon>
        <taxon>Actinomycetes</taxon>
        <taxon>Frankiales</taxon>
        <taxon>Frankiaceae</taxon>
        <taxon>Protofrankia</taxon>
    </lineage>
</organism>
<proteinExistence type="predicted"/>